<reference evidence="2" key="1">
    <citation type="journal article" date="2019" name="Int. J. Syst. Evol. Microbiol.">
        <title>The Global Catalogue of Microorganisms (GCM) 10K type strain sequencing project: providing services to taxonomists for standard genome sequencing and annotation.</title>
        <authorList>
            <consortium name="The Broad Institute Genomics Platform"/>
            <consortium name="The Broad Institute Genome Sequencing Center for Infectious Disease"/>
            <person name="Wu L."/>
            <person name="Ma J."/>
        </authorList>
    </citation>
    <scope>NUCLEOTIDE SEQUENCE [LARGE SCALE GENOMIC DNA]</scope>
    <source>
        <strain evidence="2">NBRC 112299</strain>
    </source>
</reference>
<name>A0ABQ6IIW8_9MICO</name>
<keyword evidence="2" id="KW-1185">Reference proteome</keyword>
<dbReference type="Proteomes" id="UP001157125">
    <property type="component" value="Unassembled WGS sequence"/>
</dbReference>
<dbReference type="Pfam" id="PF00232">
    <property type="entry name" value="Glyco_hydro_1"/>
    <property type="match status" value="1"/>
</dbReference>
<dbReference type="Gene3D" id="3.20.20.80">
    <property type="entry name" value="Glycosidases"/>
    <property type="match status" value="1"/>
</dbReference>
<sequence length="116" mass="12705">MWASQHIDSLANTMFHEPFTHGTYPANLKPNTAHLTDWSFVHEGDLAEMHGAVDWFGVNYYASHLVRHNANKGAATSELATLADGHKAGANSPWPGDEEIEFMPLTGKAHGDGLEH</sequence>
<evidence type="ECO:0008006" key="3">
    <source>
        <dbReference type="Google" id="ProtNLM"/>
    </source>
</evidence>
<evidence type="ECO:0000313" key="2">
    <source>
        <dbReference type="Proteomes" id="UP001157125"/>
    </source>
</evidence>
<organism evidence="1 2">
    <name type="scientific">Demequina litorisediminis</name>
    <dbReference type="NCBI Taxonomy" id="1849022"/>
    <lineage>
        <taxon>Bacteria</taxon>
        <taxon>Bacillati</taxon>
        <taxon>Actinomycetota</taxon>
        <taxon>Actinomycetes</taxon>
        <taxon>Micrococcales</taxon>
        <taxon>Demequinaceae</taxon>
        <taxon>Demequina</taxon>
    </lineage>
</organism>
<evidence type="ECO:0000313" key="1">
    <source>
        <dbReference type="EMBL" id="GMA36682.1"/>
    </source>
</evidence>
<comment type="caution">
    <text evidence="1">The sequence shown here is derived from an EMBL/GenBank/DDBJ whole genome shotgun (WGS) entry which is preliminary data.</text>
</comment>
<dbReference type="InterPro" id="IPR017853">
    <property type="entry name" value="GH"/>
</dbReference>
<protein>
    <recommendedName>
        <fullName evidence="3">Beta-glucosidase</fullName>
    </recommendedName>
</protein>
<dbReference type="InterPro" id="IPR001360">
    <property type="entry name" value="Glyco_hydro_1"/>
</dbReference>
<dbReference type="SUPFAM" id="SSF51445">
    <property type="entry name" value="(Trans)glycosidases"/>
    <property type="match status" value="1"/>
</dbReference>
<gene>
    <name evidence="1" type="ORF">GCM10025876_28860</name>
</gene>
<dbReference type="EMBL" id="BSUN01000001">
    <property type="protein sequence ID" value="GMA36682.1"/>
    <property type="molecule type" value="Genomic_DNA"/>
</dbReference>
<accession>A0ABQ6IIW8</accession>
<proteinExistence type="predicted"/>